<gene>
    <name evidence="13" type="ORF">BRAFLDRAFT_110118</name>
</gene>
<evidence type="ECO:0000256" key="2">
    <source>
        <dbReference type="ARBA" id="ARBA00022741"/>
    </source>
</evidence>
<evidence type="ECO:0000256" key="9">
    <source>
        <dbReference type="ARBA" id="ARBA00044542"/>
    </source>
</evidence>
<evidence type="ECO:0000256" key="8">
    <source>
        <dbReference type="ARBA" id="ARBA00034808"/>
    </source>
</evidence>
<dbReference type="AlphaFoldDB" id="C3ZZH4"/>
<feature type="compositionally biased region" description="Low complexity" evidence="10">
    <location>
        <begin position="445"/>
        <end position="511"/>
    </location>
</feature>
<keyword evidence="4" id="KW-0238">DNA-binding</keyword>
<evidence type="ECO:0000259" key="11">
    <source>
        <dbReference type="PROSITE" id="PS51192"/>
    </source>
</evidence>
<dbReference type="PROSITE" id="PS51192">
    <property type="entry name" value="HELICASE_ATP_BIND_1"/>
    <property type="match status" value="1"/>
</dbReference>
<dbReference type="GO" id="GO:0043138">
    <property type="term" value="F:3'-5' DNA helicase activity"/>
    <property type="evidence" value="ECO:0007669"/>
    <property type="project" value="UniProtKB-EC"/>
</dbReference>
<accession>C3ZZH4</accession>
<dbReference type="STRING" id="7739.C3ZZH4"/>
<dbReference type="Pfam" id="PF00271">
    <property type="entry name" value="Helicase_C"/>
    <property type="match status" value="1"/>
</dbReference>
<feature type="region of interest" description="Disordered" evidence="10">
    <location>
        <begin position="430"/>
        <end position="541"/>
    </location>
</feature>
<evidence type="ECO:0000256" key="3">
    <source>
        <dbReference type="ARBA" id="ARBA00022840"/>
    </source>
</evidence>
<name>C3ZZH4_BRAFL</name>
<feature type="region of interest" description="Disordered" evidence="10">
    <location>
        <begin position="332"/>
        <end position="361"/>
    </location>
</feature>
<keyword evidence="3" id="KW-0067">ATP-binding</keyword>
<evidence type="ECO:0000313" key="13">
    <source>
        <dbReference type="EMBL" id="EEN42057.1"/>
    </source>
</evidence>
<keyword evidence="5" id="KW-0413">Isomerase</keyword>
<dbReference type="Gene3D" id="3.40.50.300">
    <property type="entry name" value="P-loop containing nucleotide triphosphate hydrolases"/>
    <property type="match status" value="2"/>
</dbReference>
<dbReference type="InterPro" id="IPR011545">
    <property type="entry name" value="DEAD/DEAH_box_helicase_dom"/>
</dbReference>
<dbReference type="SMART" id="SM00490">
    <property type="entry name" value="HELICc"/>
    <property type="match status" value="1"/>
</dbReference>
<evidence type="ECO:0000256" key="1">
    <source>
        <dbReference type="ARBA" id="ARBA00005446"/>
    </source>
</evidence>
<sequence length="541" mass="60561">MVVVISPLQALVADQIRRYKVTGYTAVHLGSIDAITAFAANPDPTTRLVFMAPEEATSTAGRRFLANTPIKLGLVAVDEAHCIPEWGSDFRTAFSRIGTLRAAIRDVPFMALTATATEAVRTAVTECLHLTGAVVMGNLNRNNIVIVRKKGAGMESDFKPLIEDLRTSRENTKKHLIYLSTKQKCQTLWRLLDDAVPGSGLVEVFHADLSAGKRKRVLEGLQAGDVRVVIASIAFGMGIDIPDVSCVVTYGPPTSISQLYQQMGRAGRSAQVEAAFIAYKTSQTDKVEPEVQSFMTEEGCLRKALLQHLGQRFIAQQDKCCSNCGDVEPDASCLLSKPPPPPPKVRKKQRRHREKTGNGEQLKERILQLRDREFQHQPRLCFFGPQAVMTDDTIDKLVKWCHRLHTDEDVRTVKGVPGNMVQNILAAIDDLFPEKRNTQPRRRQTNPPQRRQTNPPQRRQTNPQRRQTNPPQRQQTNPPQRQQTNPPQRQQTNPPQRQQTNPPQRQQTNPPLRRSPNTEPPGRLQQGDGKRHLFGMGDGDL</sequence>
<dbReference type="InterPro" id="IPR027417">
    <property type="entry name" value="P-loop_NTPase"/>
</dbReference>
<evidence type="ECO:0000256" key="6">
    <source>
        <dbReference type="ARBA" id="ARBA00023242"/>
    </source>
</evidence>
<dbReference type="InterPro" id="IPR001650">
    <property type="entry name" value="Helicase_C-like"/>
</dbReference>
<feature type="compositionally biased region" description="Basic residues" evidence="10">
    <location>
        <begin position="344"/>
        <end position="354"/>
    </location>
</feature>
<proteinExistence type="inferred from homology"/>
<evidence type="ECO:0000256" key="7">
    <source>
        <dbReference type="ARBA" id="ARBA00034617"/>
    </source>
</evidence>
<protein>
    <recommendedName>
        <fullName evidence="8">DNA 3'-5' helicase</fullName>
        <ecNumber evidence="8">5.6.2.4</ecNumber>
    </recommendedName>
    <alternativeName>
        <fullName evidence="9">DNA 3'-5' helicase BLM</fullName>
    </alternativeName>
</protein>
<keyword evidence="6" id="KW-0539">Nucleus</keyword>
<dbReference type="InParanoid" id="C3ZZH4"/>
<evidence type="ECO:0000259" key="12">
    <source>
        <dbReference type="PROSITE" id="PS51194"/>
    </source>
</evidence>
<keyword evidence="2" id="KW-0547">Nucleotide-binding</keyword>
<dbReference type="InterPro" id="IPR014001">
    <property type="entry name" value="Helicase_ATP-bd"/>
</dbReference>
<dbReference type="GO" id="GO:0005524">
    <property type="term" value="F:ATP binding"/>
    <property type="evidence" value="ECO:0007669"/>
    <property type="project" value="UniProtKB-KW"/>
</dbReference>
<dbReference type="PANTHER" id="PTHR13710:SF153">
    <property type="entry name" value="RECQ-LIKE DNA HELICASE BLM"/>
    <property type="match status" value="1"/>
</dbReference>
<dbReference type="eggNOG" id="KOG0351">
    <property type="taxonomic scope" value="Eukaryota"/>
</dbReference>
<dbReference type="EC" id="5.6.2.4" evidence="8"/>
<evidence type="ECO:0000256" key="10">
    <source>
        <dbReference type="SAM" id="MobiDB-lite"/>
    </source>
</evidence>
<feature type="domain" description="Helicase C-terminal" evidence="12">
    <location>
        <begin position="157"/>
        <end position="310"/>
    </location>
</feature>
<dbReference type="GO" id="GO:0003677">
    <property type="term" value="F:DNA binding"/>
    <property type="evidence" value="ECO:0007669"/>
    <property type="project" value="UniProtKB-KW"/>
</dbReference>
<comment type="catalytic activity">
    <reaction evidence="7">
        <text>Couples ATP hydrolysis with the unwinding of duplex DNA by translocating in the 3'-5' direction.</text>
        <dbReference type="EC" id="5.6.2.4"/>
    </reaction>
</comment>
<dbReference type="EMBL" id="GG666751">
    <property type="protein sequence ID" value="EEN42057.1"/>
    <property type="molecule type" value="Genomic_DNA"/>
</dbReference>
<evidence type="ECO:0000256" key="4">
    <source>
        <dbReference type="ARBA" id="ARBA00023125"/>
    </source>
</evidence>
<reference evidence="13" key="1">
    <citation type="journal article" date="2008" name="Nature">
        <title>The amphioxus genome and the evolution of the chordate karyotype.</title>
        <authorList>
            <consortium name="US DOE Joint Genome Institute (JGI-PGF)"/>
            <person name="Putnam N.H."/>
            <person name="Butts T."/>
            <person name="Ferrier D.E.K."/>
            <person name="Furlong R.F."/>
            <person name="Hellsten U."/>
            <person name="Kawashima T."/>
            <person name="Robinson-Rechavi M."/>
            <person name="Shoguchi E."/>
            <person name="Terry A."/>
            <person name="Yu J.-K."/>
            <person name="Benito-Gutierrez E.L."/>
            <person name="Dubchak I."/>
            <person name="Garcia-Fernandez J."/>
            <person name="Gibson-Brown J.J."/>
            <person name="Grigoriev I.V."/>
            <person name="Horton A.C."/>
            <person name="de Jong P.J."/>
            <person name="Jurka J."/>
            <person name="Kapitonov V.V."/>
            <person name="Kohara Y."/>
            <person name="Kuroki Y."/>
            <person name="Lindquist E."/>
            <person name="Lucas S."/>
            <person name="Osoegawa K."/>
            <person name="Pennacchio L.A."/>
            <person name="Salamov A.A."/>
            <person name="Satou Y."/>
            <person name="Sauka-Spengler T."/>
            <person name="Schmutz J."/>
            <person name="Shin-I T."/>
            <person name="Toyoda A."/>
            <person name="Bronner-Fraser M."/>
            <person name="Fujiyama A."/>
            <person name="Holland L.Z."/>
            <person name="Holland P.W.H."/>
            <person name="Satoh N."/>
            <person name="Rokhsar D.S."/>
        </authorList>
    </citation>
    <scope>NUCLEOTIDE SEQUENCE [LARGE SCALE GENOMIC DNA]</scope>
    <source>
        <strain evidence="13">S238N-H82</strain>
        <tissue evidence="13">Testes</tissue>
    </source>
</reference>
<evidence type="ECO:0000256" key="5">
    <source>
        <dbReference type="ARBA" id="ARBA00023235"/>
    </source>
</evidence>
<organism>
    <name type="scientific">Branchiostoma floridae</name>
    <name type="common">Florida lancelet</name>
    <name type="synonym">Amphioxus</name>
    <dbReference type="NCBI Taxonomy" id="7739"/>
    <lineage>
        <taxon>Eukaryota</taxon>
        <taxon>Metazoa</taxon>
        <taxon>Chordata</taxon>
        <taxon>Cephalochordata</taxon>
        <taxon>Leptocardii</taxon>
        <taxon>Amphioxiformes</taxon>
        <taxon>Branchiostomatidae</taxon>
        <taxon>Branchiostoma</taxon>
    </lineage>
</organism>
<dbReference type="FunFam" id="3.40.50.300:FF:004768">
    <property type="entry name" value="ATP-dependent DNA helicase"/>
    <property type="match status" value="1"/>
</dbReference>
<dbReference type="SUPFAM" id="SSF52540">
    <property type="entry name" value="P-loop containing nucleoside triphosphate hydrolases"/>
    <property type="match status" value="1"/>
</dbReference>
<comment type="similarity">
    <text evidence="1">Belongs to the helicase family. RecQ subfamily.</text>
</comment>
<dbReference type="FunFam" id="3.40.50.300:FF:002847">
    <property type="entry name" value="Predicted protein"/>
    <property type="match status" value="1"/>
</dbReference>
<dbReference type="Pfam" id="PF00270">
    <property type="entry name" value="DEAD"/>
    <property type="match status" value="1"/>
</dbReference>
<dbReference type="PROSITE" id="PS51194">
    <property type="entry name" value="HELICASE_CTER"/>
    <property type="match status" value="1"/>
</dbReference>
<dbReference type="PANTHER" id="PTHR13710">
    <property type="entry name" value="DNA HELICASE RECQ FAMILY MEMBER"/>
    <property type="match status" value="1"/>
</dbReference>
<feature type="domain" description="Helicase ATP-binding" evidence="11">
    <location>
        <begin position="1"/>
        <end position="134"/>
    </location>
</feature>